<protein>
    <recommendedName>
        <fullName evidence="7">Peptide hydrolase</fullName>
        <ecNumber evidence="7">3.4.-.-</ecNumber>
    </recommendedName>
</protein>
<feature type="signal peptide" evidence="7">
    <location>
        <begin position="1"/>
        <end position="20"/>
    </location>
</feature>
<dbReference type="EC" id="3.4.-.-" evidence="7"/>
<dbReference type="GO" id="GO:0006508">
    <property type="term" value="P:proteolysis"/>
    <property type="evidence" value="ECO:0007669"/>
    <property type="project" value="UniProtKB-KW"/>
</dbReference>
<dbReference type="InterPro" id="IPR007484">
    <property type="entry name" value="Peptidase_M28"/>
</dbReference>
<dbReference type="AlphaFoldDB" id="A0A6P8B1R2"/>
<evidence type="ECO:0000259" key="9">
    <source>
        <dbReference type="Pfam" id="PF04389"/>
    </source>
</evidence>
<dbReference type="Pfam" id="PF04389">
    <property type="entry name" value="Peptidase_M28"/>
    <property type="match status" value="1"/>
</dbReference>
<dbReference type="InterPro" id="IPR003137">
    <property type="entry name" value="PA_domain"/>
</dbReference>
<comment type="similarity">
    <text evidence="2">Belongs to the peptidase M28 family. M28B subfamily.</text>
</comment>
<keyword evidence="3 7" id="KW-0645">Protease</keyword>
<dbReference type="Gene3D" id="3.50.30.30">
    <property type="match status" value="1"/>
</dbReference>
<feature type="domain" description="PA" evidence="8">
    <location>
        <begin position="122"/>
        <end position="204"/>
    </location>
</feature>
<evidence type="ECO:0000256" key="1">
    <source>
        <dbReference type="ARBA" id="ARBA00001947"/>
    </source>
</evidence>
<dbReference type="GO" id="GO:0046872">
    <property type="term" value="F:metal ion binding"/>
    <property type="evidence" value="ECO:0007669"/>
    <property type="project" value="UniProtKB-KW"/>
</dbReference>
<keyword evidence="10" id="KW-1185">Reference proteome</keyword>
<organism evidence="10 11">
    <name type="scientific">Pyricularia grisea</name>
    <name type="common">Crabgrass-specific blast fungus</name>
    <name type="synonym">Magnaporthe grisea</name>
    <dbReference type="NCBI Taxonomy" id="148305"/>
    <lineage>
        <taxon>Eukaryota</taxon>
        <taxon>Fungi</taxon>
        <taxon>Dikarya</taxon>
        <taxon>Ascomycota</taxon>
        <taxon>Pezizomycotina</taxon>
        <taxon>Sordariomycetes</taxon>
        <taxon>Sordariomycetidae</taxon>
        <taxon>Magnaporthales</taxon>
        <taxon>Pyriculariaceae</taxon>
        <taxon>Pyricularia</taxon>
    </lineage>
</organism>
<dbReference type="RefSeq" id="XP_030981075.1">
    <property type="nucleotide sequence ID" value="XM_031127986.1"/>
</dbReference>
<keyword evidence="7" id="KW-0732">Signal</keyword>
<evidence type="ECO:0000256" key="3">
    <source>
        <dbReference type="ARBA" id="ARBA00022670"/>
    </source>
</evidence>
<dbReference type="PANTHER" id="PTHR12147:SF26">
    <property type="entry name" value="PEPTIDASE M28 DOMAIN-CONTAINING PROTEIN"/>
    <property type="match status" value="1"/>
</dbReference>
<name>A0A6P8B1R2_PYRGI</name>
<proteinExistence type="inferred from homology"/>
<evidence type="ECO:0000256" key="6">
    <source>
        <dbReference type="ARBA" id="ARBA00022833"/>
    </source>
</evidence>
<keyword evidence="6 7" id="KW-0862">Zinc</keyword>
<reference evidence="11" key="2">
    <citation type="submission" date="2019-10" db="EMBL/GenBank/DDBJ databases">
        <authorList>
            <consortium name="NCBI Genome Project"/>
        </authorList>
    </citation>
    <scope>NUCLEOTIDE SEQUENCE</scope>
    <source>
        <strain evidence="11">NI907</strain>
    </source>
</reference>
<reference evidence="11" key="3">
    <citation type="submission" date="2025-08" db="UniProtKB">
        <authorList>
            <consortium name="RefSeq"/>
        </authorList>
    </citation>
    <scope>IDENTIFICATION</scope>
    <source>
        <strain evidence="11">NI907</strain>
    </source>
</reference>
<evidence type="ECO:0000313" key="10">
    <source>
        <dbReference type="Proteomes" id="UP000515153"/>
    </source>
</evidence>
<dbReference type="Gene3D" id="3.40.630.10">
    <property type="entry name" value="Zn peptidases"/>
    <property type="match status" value="1"/>
</dbReference>
<dbReference type="KEGG" id="pgri:PgNI_07984"/>
<evidence type="ECO:0000256" key="5">
    <source>
        <dbReference type="ARBA" id="ARBA00022801"/>
    </source>
</evidence>
<dbReference type="PANTHER" id="PTHR12147">
    <property type="entry name" value="METALLOPEPTIDASE M28 FAMILY MEMBER"/>
    <property type="match status" value="1"/>
</dbReference>
<dbReference type="InterPro" id="IPR045175">
    <property type="entry name" value="M28_fam"/>
</dbReference>
<dbReference type="SUPFAM" id="SSF52025">
    <property type="entry name" value="PA domain"/>
    <property type="match status" value="1"/>
</dbReference>
<evidence type="ECO:0000256" key="2">
    <source>
        <dbReference type="ARBA" id="ARBA00005634"/>
    </source>
</evidence>
<keyword evidence="4 7" id="KW-0479">Metal-binding</keyword>
<dbReference type="Proteomes" id="UP000515153">
    <property type="component" value="Unplaced"/>
</dbReference>
<dbReference type="Pfam" id="PF02225">
    <property type="entry name" value="PA"/>
    <property type="match status" value="1"/>
</dbReference>
<evidence type="ECO:0000256" key="7">
    <source>
        <dbReference type="RuleBase" id="RU361240"/>
    </source>
</evidence>
<accession>A0A6P8B1R2</accession>
<evidence type="ECO:0000259" key="8">
    <source>
        <dbReference type="Pfam" id="PF02225"/>
    </source>
</evidence>
<comment type="cofactor">
    <cofactor evidence="1">
        <name>Zn(2+)</name>
        <dbReference type="ChEBI" id="CHEBI:29105"/>
    </cofactor>
</comment>
<gene>
    <name evidence="11" type="ORF">PgNI_07984</name>
</gene>
<evidence type="ECO:0000256" key="4">
    <source>
        <dbReference type="ARBA" id="ARBA00022723"/>
    </source>
</evidence>
<dbReference type="GeneID" id="41962895"/>
<dbReference type="GO" id="GO:0008235">
    <property type="term" value="F:metalloexopeptidase activity"/>
    <property type="evidence" value="ECO:0007669"/>
    <property type="project" value="InterPro"/>
</dbReference>
<reference evidence="11" key="1">
    <citation type="journal article" date="2019" name="Mol. Biol. Evol.">
        <title>Blast fungal genomes show frequent chromosomal changes, gene gains and losses, and effector gene turnover.</title>
        <authorList>
            <person name="Gomez Luciano L.B."/>
            <person name="Jason Tsai I."/>
            <person name="Chuma I."/>
            <person name="Tosa Y."/>
            <person name="Chen Y.H."/>
            <person name="Li J.Y."/>
            <person name="Li M.Y."/>
            <person name="Jade Lu M.Y."/>
            <person name="Nakayashiki H."/>
            <person name="Li W.H."/>
        </authorList>
    </citation>
    <scope>NUCLEOTIDE SEQUENCE</scope>
    <source>
        <strain evidence="11">NI907</strain>
    </source>
</reference>
<keyword evidence="5 7" id="KW-0378">Hydrolase</keyword>
<evidence type="ECO:0000313" key="11">
    <source>
        <dbReference type="RefSeq" id="XP_030981075.1"/>
    </source>
</evidence>
<sequence length="489" mass="51084">MKNHASMLAALGTIVSAVLSQDLPPLTSDGLRGLITADALMAKAKVLEDCAYATPARNRFVGTTGLDTSLQWVYDTLTALDYYDVKKQKFTVNRGGSASFSVAGKTYTTATFDGSPAGEADGKLVPVANLGCSATDFPSSVSGAIALVARGTCGFADKARFAGAAGAKAVVIYNNVAQGAAAGGLGSGTFPPTVGINQADGQALVAAGQGQEGSVSVTINTVSTYNIIAQTRSGDTANVLQLGAHMDSVEVCPGVNDDGSGSIGILETAIQLAKFQPPKNTVRFSWWSAEEVGLVGSTHYVKSLSQEELDKIRLYLNFDMIASVNWLYAIYASNGTGFDGRPPPPGVVEAESVFQEYFDNVAKLNYTSFDLRKASDHGPFIDAKVPTGGLFAGGSEAKTAEQVALFGGTVGAPSDPENHKVGDNASNVHPEPFEAMTKAIAYTVALYGKSFDRLPPRSPSLSKQTRDLQFGEIKFTEALCGCQKPLAVV</sequence>
<dbReference type="InterPro" id="IPR046450">
    <property type="entry name" value="PA_dom_sf"/>
</dbReference>
<feature type="domain" description="Peptidase M28" evidence="9">
    <location>
        <begin position="226"/>
        <end position="443"/>
    </location>
</feature>
<feature type="chain" id="PRO_5028502834" description="Peptide hydrolase" evidence="7">
    <location>
        <begin position="21"/>
        <end position="489"/>
    </location>
</feature>
<dbReference type="SUPFAM" id="SSF53187">
    <property type="entry name" value="Zn-dependent exopeptidases"/>
    <property type="match status" value="1"/>
</dbReference>